<feature type="compositionally biased region" description="Low complexity" evidence="1">
    <location>
        <begin position="82"/>
        <end position="94"/>
    </location>
</feature>
<dbReference type="RefSeq" id="WP_016836784.1">
    <property type="nucleotide sequence ID" value="NZ_JAAXPW010000001.1"/>
</dbReference>
<evidence type="ECO:0000256" key="1">
    <source>
        <dbReference type="SAM" id="MobiDB-lite"/>
    </source>
</evidence>
<accession>A0A840PMX6</accession>
<feature type="region of interest" description="Disordered" evidence="1">
    <location>
        <begin position="47"/>
        <end position="106"/>
    </location>
</feature>
<feature type="compositionally biased region" description="Basic and acidic residues" evidence="1">
    <location>
        <begin position="47"/>
        <end position="71"/>
    </location>
</feature>
<keyword evidence="3" id="KW-1185">Reference proteome</keyword>
<dbReference type="EMBL" id="JACHGZ010000001">
    <property type="protein sequence ID" value="MBB5147849.1"/>
    <property type="molecule type" value="Genomic_DNA"/>
</dbReference>
<gene>
    <name evidence="2" type="ORF">HNR36_000230</name>
</gene>
<sequence length="106" mass="12231">MSLKGVELQIAIPKTVDAGKMVGEHQQHVVQQQYNANEALKREIERKQLTVNDTEKISEVSEEEKEKERKGKQSSNNHNGQKKQQQQQEQQKAQHPYKGKYIDFSG</sequence>
<comment type="caution">
    <text evidence="2">The sequence shown here is derived from an EMBL/GenBank/DDBJ whole genome shotgun (WGS) entry which is preliminary data.</text>
</comment>
<proteinExistence type="predicted"/>
<reference evidence="2 3" key="1">
    <citation type="submission" date="2020-08" db="EMBL/GenBank/DDBJ databases">
        <title>Genomic Encyclopedia of Type Strains, Phase IV (KMG-IV): sequencing the most valuable type-strain genomes for metagenomic binning, comparative biology and taxonomic classification.</title>
        <authorList>
            <person name="Goeker M."/>
        </authorList>
    </citation>
    <scope>NUCLEOTIDE SEQUENCE [LARGE SCALE GENOMIC DNA]</scope>
    <source>
        <strain evidence="2 3">DSM 10633</strain>
    </source>
</reference>
<evidence type="ECO:0000313" key="2">
    <source>
        <dbReference type="EMBL" id="MBB5147849.1"/>
    </source>
</evidence>
<evidence type="ECO:0000313" key="3">
    <source>
        <dbReference type="Proteomes" id="UP000557217"/>
    </source>
</evidence>
<organism evidence="2 3">
    <name type="scientific">Ureibacillus thermosphaericus</name>
    <dbReference type="NCBI Taxonomy" id="51173"/>
    <lineage>
        <taxon>Bacteria</taxon>
        <taxon>Bacillati</taxon>
        <taxon>Bacillota</taxon>
        <taxon>Bacilli</taxon>
        <taxon>Bacillales</taxon>
        <taxon>Caryophanaceae</taxon>
        <taxon>Ureibacillus</taxon>
    </lineage>
</organism>
<name>A0A840PMX6_URETH</name>
<dbReference type="AlphaFoldDB" id="A0A840PMX6"/>
<protein>
    <submittedName>
        <fullName evidence="2">Skp family chaperone for outer membrane proteins</fullName>
    </submittedName>
</protein>
<dbReference type="Proteomes" id="UP000557217">
    <property type="component" value="Unassembled WGS sequence"/>
</dbReference>